<organism evidence="3 4">
    <name type="scientific">Russula ochroleuca</name>
    <dbReference type="NCBI Taxonomy" id="152965"/>
    <lineage>
        <taxon>Eukaryota</taxon>
        <taxon>Fungi</taxon>
        <taxon>Dikarya</taxon>
        <taxon>Basidiomycota</taxon>
        <taxon>Agaricomycotina</taxon>
        <taxon>Agaricomycetes</taxon>
        <taxon>Russulales</taxon>
        <taxon>Russulaceae</taxon>
        <taxon>Russula</taxon>
    </lineage>
</organism>
<feature type="compositionally biased region" description="Polar residues" evidence="2">
    <location>
        <begin position="7"/>
        <end position="21"/>
    </location>
</feature>
<evidence type="ECO:0000256" key="2">
    <source>
        <dbReference type="SAM" id="MobiDB-lite"/>
    </source>
</evidence>
<dbReference type="SUPFAM" id="SSF50985">
    <property type="entry name" value="RCC1/BLIP-II"/>
    <property type="match status" value="1"/>
</dbReference>
<protein>
    <submittedName>
        <fullName evidence="3">RCC1/BLIP-II</fullName>
    </submittedName>
</protein>
<feature type="repeat" description="RCC1" evidence="1">
    <location>
        <begin position="381"/>
        <end position="441"/>
    </location>
</feature>
<evidence type="ECO:0000313" key="3">
    <source>
        <dbReference type="EMBL" id="KAF8478921.1"/>
    </source>
</evidence>
<feature type="region of interest" description="Disordered" evidence="2">
    <location>
        <begin position="1"/>
        <end position="30"/>
    </location>
</feature>
<dbReference type="EMBL" id="WHVB01000010">
    <property type="protein sequence ID" value="KAF8478921.1"/>
    <property type="molecule type" value="Genomic_DNA"/>
</dbReference>
<reference evidence="3" key="1">
    <citation type="submission" date="2019-10" db="EMBL/GenBank/DDBJ databases">
        <authorList>
            <consortium name="DOE Joint Genome Institute"/>
            <person name="Kuo A."/>
            <person name="Miyauchi S."/>
            <person name="Kiss E."/>
            <person name="Drula E."/>
            <person name="Kohler A."/>
            <person name="Sanchez-Garcia M."/>
            <person name="Andreopoulos B."/>
            <person name="Barry K.W."/>
            <person name="Bonito G."/>
            <person name="Buee M."/>
            <person name="Carver A."/>
            <person name="Chen C."/>
            <person name="Cichocki N."/>
            <person name="Clum A."/>
            <person name="Culley D."/>
            <person name="Crous P.W."/>
            <person name="Fauchery L."/>
            <person name="Girlanda M."/>
            <person name="Hayes R."/>
            <person name="Keri Z."/>
            <person name="LaButti K."/>
            <person name="Lipzen A."/>
            <person name="Lombard V."/>
            <person name="Magnuson J."/>
            <person name="Maillard F."/>
            <person name="Morin E."/>
            <person name="Murat C."/>
            <person name="Nolan M."/>
            <person name="Ohm R."/>
            <person name="Pangilinan J."/>
            <person name="Pereira M."/>
            <person name="Perotto S."/>
            <person name="Peter M."/>
            <person name="Riley R."/>
            <person name="Sitrit Y."/>
            <person name="Stielow B."/>
            <person name="Szollosi G."/>
            <person name="Zifcakova L."/>
            <person name="Stursova M."/>
            <person name="Spatafora J.W."/>
            <person name="Tedersoo L."/>
            <person name="Vaario L.-M."/>
            <person name="Yamada A."/>
            <person name="Yan M."/>
            <person name="Wang P."/>
            <person name="Xu J."/>
            <person name="Bruns T."/>
            <person name="Baldrian P."/>
            <person name="Vilgalys R."/>
            <person name="Henrissat B."/>
            <person name="Grigoriev I.V."/>
            <person name="Hibbett D."/>
            <person name="Nagy L.G."/>
            <person name="Martin F.M."/>
        </authorList>
    </citation>
    <scope>NUCLEOTIDE SEQUENCE</scope>
    <source>
        <strain evidence="3">Prilba</strain>
    </source>
</reference>
<comment type="caution">
    <text evidence="3">The sequence shown here is derived from an EMBL/GenBank/DDBJ whole genome shotgun (WGS) entry which is preliminary data.</text>
</comment>
<dbReference type="InterPro" id="IPR000408">
    <property type="entry name" value="Reg_chr_condens"/>
</dbReference>
<dbReference type="InterPro" id="IPR009091">
    <property type="entry name" value="RCC1/BLIP-II"/>
</dbReference>
<dbReference type="AlphaFoldDB" id="A0A9P5MU91"/>
<dbReference type="PROSITE" id="PS50012">
    <property type="entry name" value="RCC1_3"/>
    <property type="match status" value="2"/>
</dbReference>
<dbReference type="GO" id="GO:0005743">
    <property type="term" value="C:mitochondrial inner membrane"/>
    <property type="evidence" value="ECO:0007669"/>
    <property type="project" value="TreeGrafter"/>
</dbReference>
<feature type="repeat" description="RCC1" evidence="1">
    <location>
        <begin position="146"/>
        <end position="196"/>
    </location>
</feature>
<dbReference type="Pfam" id="PF13540">
    <property type="entry name" value="RCC1_2"/>
    <property type="match status" value="1"/>
</dbReference>
<dbReference type="Proteomes" id="UP000759537">
    <property type="component" value="Unassembled WGS sequence"/>
</dbReference>
<dbReference type="InterPro" id="IPR053245">
    <property type="entry name" value="MitoProcess-Associated"/>
</dbReference>
<accession>A0A9P5MU91</accession>
<name>A0A9P5MU91_9AGAM</name>
<dbReference type="GO" id="GO:0034551">
    <property type="term" value="P:mitochondrial respiratory chain complex III assembly"/>
    <property type="evidence" value="ECO:0007669"/>
    <property type="project" value="TreeGrafter"/>
</dbReference>
<keyword evidence="4" id="KW-1185">Reference proteome</keyword>
<evidence type="ECO:0000256" key="1">
    <source>
        <dbReference type="PROSITE-ProRule" id="PRU00235"/>
    </source>
</evidence>
<gene>
    <name evidence="3" type="ORF">DFH94DRAFT_32864</name>
</gene>
<dbReference type="Gene3D" id="2.130.10.30">
    <property type="entry name" value="Regulator of chromosome condensation 1/beta-lactamase-inhibitor protein II"/>
    <property type="match status" value="1"/>
</dbReference>
<dbReference type="OrthoDB" id="10256179at2759"/>
<dbReference type="PANTHER" id="PTHR47563">
    <property type="entry name" value="PROTEIN FMP25, MITOCHONDRIAL"/>
    <property type="match status" value="1"/>
</dbReference>
<dbReference type="PANTHER" id="PTHR47563:SF1">
    <property type="entry name" value="PROTEIN FMP25, MITOCHONDRIAL"/>
    <property type="match status" value="1"/>
</dbReference>
<proteinExistence type="predicted"/>
<sequence length="604" mass="64604">MFRRKSSTALNNSRRWLSHRSSGPRKSPSSYALTRSAAVVATSLAAVAAATIASQKFIEGPIHNDSDSFPSSKSVTTVKRVRVDGDGDEDALRLLVWGSNRARIISPDASDAAQIRTPAVTSFLQDVALRDLAVHATHAACVDGRGDVYQWGDGFLGGQLSAASGDDRRKPVLTLQGKNITRVQATESRVFALSDSGRVYVIPAQAAGQGLSPPGGSTLIPSWLWRDEVGVQHAEIVPAQKLAWGERITSIAAGRDHLLALTSSGRALVHPITKNANSHGQLGFRKFDIPDPSSAASASRLHVELTPRAVADPYAKSSRYTRESSLSAAASLLPVSENLVDVDDTSLKFSDRFFEVPALRGVNVVQIAAGARSSFVRTDTGRVLGWGANDYGQIGLGENVTLDTITVPTEVVLWRGTLSNTRTRCIDLNAGGELAFFTVERIDGTAIRNVEILSCGNGQYGGLGNAMFSNAQGVPVRTKAVSGLLEYSEKTNNLQPIAPHALSVSPDGHVLLALETHAGAGPGGNGRDLFAWGTNYDYQVGNGRRASIAVPTTLEPEEGDRIMLEKRRAKVVRDPQGRVWRRGVDVEQVAIGGYGNSLIYWRIA</sequence>
<evidence type="ECO:0000313" key="4">
    <source>
        <dbReference type="Proteomes" id="UP000759537"/>
    </source>
</evidence>
<reference evidence="3" key="2">
    <citation type="journal article" date="2020" name="Nat. Commun.">
        <title>Large-scale genome sequencing of mycorrhizal fungi provides insights into the early evolution of symbiotic traits.</title>
        <authorList>
            <person name="Miyauchi S."/>
            <person name="Kiss E."/>
            <person name="Kuo A."/>
            <person name="Drula E."/>
            <person name="Kohler A."/>
            <person name="Sanchez-Garcia M."/>
            <person name="Morin E."/>
            <person name="Andreopoulos B."/>
            <person name="Barry K.W."/>
            <person name="Bonito G."/>
            <person name="Buee M."/>
            <person name="Carver A."/>
            <person name="Chen C."/>
            <person name="Cichocki N."/>
            <person name="Clum A."/>
            <person name="Culley D."/>
            <person name="Crous P.W."/>
            <person name="Fauchery L."/>
            <person name="Girlanda M."/>
            <person name="Hayes R.D."/>
            <person name="Keri Z."/>
            <person name="LaButti K."/>
            <person name="Lipzen A."/>
            <person name="Lombard V."/>
            <person name="Magnuson J."/>
            <person name="Maillard F."/>
            <person name="Murat C."/>
            <person name="Nolan M."/>
            <person name="Ohm R.A."/>
            <person name="Pangilinan J."/>
            <person name="Pereira M.F."/>
            <person name="Perotto S."/>
            <person name="Peter M."/>
            <person name="Pfister S."/>
            <person name="Riley R."/>
            <person name="Sitrit Y."/>
            <person name="Stielow J.B."/>
            <person name="Szollosi G."/>
            <person name="Zifcakova L."/>
            <person name="Stursova M."/>
            <person name="Spatafora J.W."/>
            <person name="Tedersoo L."/>
            <person name="Vaario L.M."/>
            <person name="Yamada A."/>
            <person name="Yan M."/>
            <person name="Wang P."/>
            <person name="Xu J."/>
            <person name="Bruns T."/>
            <person name="Baldrian P."/>
            <person name="Vilgalys R."/>
            <person name="Dunand C."/>
            <person name="Henrissat B."/>
            <person name="Grigoriev I.V."/>
            <person name="Hibbett D."/>
            <person name="Nagy L.G."/>
            <person name="Martin F.M."/>
        </authorList>
    </citation>
    <scope>NUCLEOTIDE SEQUENCE</scope>
    <source>
        <strain evidence="3">Prilba</strain>
    </source>
</reference>